<feature type="signal peptide" evidence="1">
    <location>
        <begin position="1"/>
        <end position="19"/>
    </location>
</feature>
<evidence type="ECO:0000313" key="3">
    <source>
        <dbReference type="Proteomes" id="UP000326759"/>
    </source>
</evidence>
<name>A0A5N5SZ38_9CRUS</name>
<accession>A0A5N5SZ38</accession>
<dbReference type="OrthoDB" id="4682787at2759"/>
<reference evidence="2 3" key="1">
    <citation type="journal article" date="2019" name="PLoS Biol.">
        <title>Sex chromosomes control vertical transmission of feminizing Wolbachia symbionts in an isopod.</title>
        <authorList>
            <person name="Becking T."/>
            <person name="Chebbi M.A."/>
            <person name="Giraud I."/>
            <person name="Moumen B."/>
            <person name="Laverre T."/>
            <person name="Caubet Y."/>
            <person name="Peccoud J."/>
            <person name="Gilbert C."/>
            <person name="Cordaux R."/>
        </authorList>
    </citation>
    <scope>NUCLEOTIDE SEQUENCE [LARGE SCALE GENOMIC DNA]</scope>
    <source>
        <strain evidence="2">ANa2</strain>
        <tissue evidence="2">Whole body excluding digestive tract and cuticle</tissue>
    </source>
</reference>
<dbReference type="Proteomes" id="UP000326759">
    <property type="component" value="Unassembled WGS sequence"/>
</dbReference>
<proteinExistence type="predicted"/>
<protein>
    <recommendedName>
        <fullName evidence="4">Secreted protein</fullName>
    </recommendedName>
</protein>
<dbReference type="EMBL" id="SEYY01018245">
    <property type="protein sequence ID" value="KAB7499476.1"/>
    <property type="molecule type" value="Genomic_DNA"/>
</dbReference>
<organism evidence="2 3">
    <name type="scientific">Armadillidium nasatum</name>
    <dbReference type="NCBI Taxonomy" id="96803"/>
    <lineage>
        <taxon>Eukaryota</taxon>
        <taxon>Metazoa</taxon>
        <taxon>Ecdysozoa</taxon>
        <taxon>Arthropoda</taxon>
        <taxon>Crustacea</taxon>
        <taxon>Multicrustacea</taxon>
        <taxon>Malacostraca</taxon>
        <taxon>Eumalacostraca</taxon>
        <taxon>Peracarida</taxon>
        <taxon>Isopoda</taxon>
        <taxon>Oniscidea</taxon>
        <taxon>Crinocheta</taxon>
        <taxon>Armadillidiidae</taxon>
        <taxon>Armadillidium</taxon>
    </lineage>
</organism>
<gene>
    <name evidence="2" type="ORF">Anas_14636</name>
</gene>
<keyword evidence="3" id="KW-1185">Reference proteome</keyword>
<evidence type="ECO:0008006" key="4">
    <source>
        <dbReference type="Google" id="ProtNLM"/>
    </source>
</evidence>
<comment type="caution">
    <text evidence="2">The sequence shown here is derived from an EMBL/GenBank/DDBJ whole genome shotgun (WGS) entry which is preliminary data.</text>
</comment>
<feature type="chain" id="PRO_5024391168" description="Secreted protein" evidence="1">
    <location>
        <begin position="20"/>
        <end position="155"/>
    </location>
</feature>
<sequence length="155" mass="17432">MMSQFMFVGFSLLVLGVSSQNIPVSINGHTAFVDPEELMTTALYPLLKPQKFLTFDVDQIFDSDNTAYEIEVISSGDPNPNFKATLQKIFKTDLGFSNVTITTQKPLGPEFAHPYGRKTRYHVSLKSDNVQGELSTLAEKILDKTYLELENDHHD</sequence>
<dbReference type="AlphaFoldDB" id="A0A5N5SZ38"/>
<evidence type="ECO:0000256" key="1">
    <source>
        <dbReference type="SAM" id="SignalP"/>
    </source>
</evidence>
<evidence type="ECO:0000313" key="2">
    <source>
        <dbReference type="EMBL" id="KAB7499476.1"/>
    </source>
</evidence>
<keyword evidence="1" id="KW-0732">Signal</keyword>